<evidence type="ECO:0000313" key="2">
    <source>
        <dbReference type="Proteomes" id="UP001209540"/>
    </source>
</evidence>
<gene>
    <name evidence="1" type="ORF">BDA99DRAFT_544261</name>
</gene>
<reference evidence="1" key="1">
    <citation type="journal article" date="2022" name="IScience">
        <title>Evolution of zygomycete secretomes and the origins of terrestrial fungal ecologies.</title>
        <authorList>
            <person name="Chang Y."/>
            <person name="Wang Y."/>
            <person name="Mondo S."/>
            <person name="Ahrendt S."/>
            <person name="Andreopoulos W."/>
            <person name="Barry K."/>
            <person name="Beard J."/>
            <person name="Benny G.L."/>
            <person name="Blankenship S."/>
            <person name="Bonito G."/>
            <person name="Cuomo C."/>
            <person name="Desiro A."/>
            <person name="Gervers K.A."/>
            <person name="Hundley H."/>
            <person name="Kuo A."/>
            <person name="LaButti K."/>
            <person name="Lang B.F."/>
            <person name="Lipzen A."/>
            <person name="O'Donnell K."/>
            <person name="Pangilinan J."/>
            <person name="Reynolds N."/>
            <person name="Sandor L."/>
            <person name="Smith M.E."/>
            <person name="Tsang A."/>
            <person name="Grigoriev I.V."/>
            <person name="Stajich J.E."/>
            <person name="Spatafora J.W."/>
        </authorList>
    </citation>
    <scope>NUCLEOTIDE SEQUENCE</scope>
    <source>
        <strain evidence="1">RSA 2281</strain>
    </source>
</reference>
<protein>
    <submittedName>
        <fullName evidence="1">Uncharacterized protein</fullName>
    </submittedName>
</protein>
<reference evidence="1" key="2">
    <citation type="submission" date="2023-02" db="EMBL/GenBank/DDBJ databases">
        <authorList>
            <consortium name="DOE Joint Genome Institute"/>
            <person name="Mondo S.J."/>
            <person name="Chang Y."/>
            <person name="Wang Y."/>
            <person name="Ahrendt S."/>
            <person name="Andreopoulos W."/>
            <person name="Barry K."/>
            <person name="Beard J."/>
            <person name="Benny G.L."/>
            <person name="Blankenship S."/>
            <person name="Bonito G."/>
            <person name="Cuomo C."/>
            <person name="Desiro A."/>
            <person name="Gervers K.A."/>
            <person name="Hundley H."/>
            <person name="Kuo A."/>
            <person name="LaButti K."/>
            <person name="Lang B.F."/>
            <person name="Lipzen A."/>
            <person name="O'Donnell K."/>
            <person name="Pangilinan J."/>
            <person name="Reynolds N."/>
            <person name="Sandor L."/>
            <person name="Smith M.W."/>
            <person name="Tsang A."/>
            <person name="Grigoriev I.V."/>
            <person name="Stajich J.E."/>
            <person name="Spatafora J.W."/>
        </authorList>
    </citation>
    <scope>NUCLEOTIDE SEQUENCE</scope>
    <source>
        <strain evidence="1">RSA 2281</strain>
    </source>
</reference>
<evidence type="ECO:0000313" key="1">
    <source>
        <dbReference type="EMBL" id="KAI9243813.1"/>
    </source>
</evidence>
<accession>A0AAD5P726</accession>
<dbReference type="EMBL" id="JAIXMP010000066">
    <property type="protein sequence ID" value="KAI9243813.1"/>
    <property type="molecule type" value="Genomic_DNA"/>
</dbReference>
<dbReference type="Proteomes" id="UP001209540">
    <property type="component" value="Unassembled WGS sequence"/>
</dbReference>
<proteinExistence type="predicted"/>
<organism evidence="1 2">
    <name type="scientific">Phascolomyces articulosus</name>
    <dbReference type="NCBI Taxonomy" id="60185"/>
    <lineage>
        <taxon>Eukaryota</taxon>
        <taxon>Fungi</taxon>
        <taxon>Fungi incertae sedis</taxon>
        <taxon>Mucoromycota</taxon>
        <taxon>Mucoromycotina</taxon>
        <taxon>Mucoromycetes</taxon>
        <taxon>Mucorales</taxon>
        <taxon>Lichtheimiaceae</taxon>
        <taxon>Phascolomyces</taxon>
    </lineage>
</organism>
<sequence length="226" mass="25696">MALIRAALSSAINRLALSSKDRALTKFSIVDQNVINDAETEAELYVDDQSLEQLITTRFYYINLWSMFAGYIELKFGTNVKPEDTTIFTLVYLLAIFKNKNIRNVIDMKEVCRFVLSLAMDGLLSRTKKSKAIFKVDDVRATVISLLQSASERCPEFVLQTAIILVITLFTDMRISSMCVPDTASREFMIPLCCGNIVIWREPSTNKDELNTFIKNHVSPLYKPEN</sequence>
<comment type="caution">
    <text evidence="1">The sequence shown here is derived from an EMBL/GenBank/DDBJ whole genome shotgun (WGS) entry which is preliminary data.</text>
</comment>
<dbReference type="AlphaFoldDB" id="A0AAD5P726"/>
<keyword evidence="2" id="KW-1185">Reference proteome</keyword>
<name>A0AAD5P726_9FUNG</name>